<comment type="caution">
    <text evidence="2">The sequence shown here is derived from an EMBL/GenBank/DDBJ whole genome shotgun (WGS) entry which is preliminary data.</text>
</comment>
<keyword evidence="1" id="KW-0732">Signal</keyword>
<organism evidence="2 3">
    <name type="scientific">Staphylotrichum tortipilum</name>
    <dbReference type="NCBI Taxonomy" id="2831512"/>
    <lineage>
        <taxon>Eukaryota</taxon>
        <taxon>Fungi</taxon>
        <taxon>Dikarya</taxon>
        <taxon>Ascomycota</taxon>
        <taxon>Pezizomycotina</taxon>
        <taxon>Sordariomycetes</taxon>
        <taxon>Sordariomycetidae</taxon>
        <taxon>Sordariales</taxon>
        <taxon>Chaetomiaceae</taxon>
        <taxon>Staphylotrichum</taxon>
    </lineage>
</organism>
<feature type="signal peptide" evidence="1">
    <location>
        <begin position="1"/>
        <end position="24"/>
    </location>
</feature>
<proteinExistence type="predicted"/>
<gene>
    <name evidence="2" type="ORF">C8A05DRAFT_45685</name>
</gene>
<feature type="chain" id="PRO_5042882084" evidence="1">
    <location>
        <begin position="25"/>
        <end position="327"/>
    </location>
</feature>
<accession>A0AAN6MI07</accession>
<reference evidence="2" key="2">
    <citation type="submission" date="2023-05" db="EMBL/GenBank/DDBJ databases">
        <authorList>
            <consortium name="Lawrence Berkeley National Laboratory"/>
            <person name="Steindorff A."/>
            <person name="Hensen N."/>
            <person name="Bonometti L."/>
            <person name="Westerberg I."/>
            <person name="Brannstrom I.O."/>
            <person name="Guillou S."/>
            <person name="Cros-Aarteil S."/>
            <person name="Calhoun S."/>
            <person name="Haridas S."/>
            <person name="Kuo A."/>
            <person name="Mondo S."/>
            <person name="Pangilinan J."/>
            <person name="Riley R."/>
            <person name="Labutti K."/>
            <person name="Andreopoulos B."/>
            <person name="Lipzen A."/>
            <person name="Chen C."/>
            <person name="Yanf M."/>
            <person name="Daum C."/>
            <person name="Ng V."/>
            <person name="Clum A."/>
            <person name="Ohm R."/>
            <person name="Martin F."/>
            <person name="Silar P."/>
            <person name="Natvig D."/>
            <person name="Lalanne C."/>
            <person name="Gautier V."/>
            <person name="Ament-Velasquez S.L."/>
            <person name="Kruys A."/>
            <person name="Hutchinson M.I."/>
            <person name="Powell A.J."/>
            <person name="Barry K."/>
            <person name="Miller A.N."/>
            <person name="Grigoriev I.V."/>
            <person name="Debuchy R."/>
            <person name="Gladieux P."/>
            <person name="Thoren M.H."/>
            <person name="Johannesson H."/>
        </authorList>
    </citation>
    <scope>NUCLEOTIDE SEQUENCE</scope>
    <source>
        <strain evidence="2">CBS 103.79</strain>
    </source>
</reference>
<evidence type="ECO:0000313" key="3">
    <source>
        <dbReference type="Proteomes" id="UP001303889"/>
    </source>
</evidence>
<evidence type="ECO:0000256" key="1">
    <source>
        <dbReference type="SAM" id="SignalP"/>
    </source>
</evidence>
<name>A0AAN6MI07_9PEZI</name>
<evidence type="ECO:0000313" key="2">
    <source>
        <dbReference type="EMBL" id="KAK3900478.1"/>
    </source>
</evidence>
<dbReference type="Proteomes" id="UP001303889">
    <property type="component" value="Unassembled WGS sequence"/>
</dbReference>
<dbReference type="EMBL" id="MU855667">
    <property type="protein sequence ID" value="KAK3900478.1"/>
    <property type="molecule type" value="Genomic_DNA"/>
</dbReference>
<reference evidence="2" key="1">
    <citation type="journal article" date="2023" name="Mol. Phylogenet. Evol.">
        <title>Genome-scale phylogeny and comparative genomics of the fungal order Sordariales.</title>
        <authorList>
            <person name="Hensen N."/>
            <person name="Bonometti L."/>
            <person name="Westerberg I."/>
            <person name="Brannstrom I.O."/>
            <person name="Guillou S."/>
            <person name="Cros-Aarteil S."/>
            <person name="Calhoun S."/>
            <person name="Haridas S."/>
            <person name="Kuo A."/>
            <person name="Mondo S."/>
            <person name="Pangilinan J."/>
            <person name="Riley R."/>
            <person name="LaButti K."/>
            <person name="Andreopoulos B."/>
            <person name="Lipzen A."/>
            <person name="Chen C."/>
            <person name="Yan M."/>
            <person name="Daum C."/>
            <person name="Ng V."/>
            <person name="Clum A."/>
            <person name="Steindorff A."/>
            <person name="Ohm R.A."/>
            <person name="Martin F."/>
            <person name="Silar P."/>
            <person name="Natvig D.O."/>
            <person name="Lalanne C."/>
            <person name="Gautier V."/>
            <person name="Ament-Velasquez S.L."/>
            <person name="Kruys A."/>
            <person name="Hutchinson M.I."/>
            <person name="Powell A.J."/>
            <person name="Barry K."/>
            <person name="Miller A.N."/>
            <person name="Grigoriev I.V."/>
            <person name="Debuchy R."/>
            <person name="Gladieux P."/>
            <person name="Hiltunen Thoren M."/>
            <person name="Johannesson H."/>
        </authorList>
    </citation>
    <scope>NUCLEOTIDE SEQUENCE</scope>
    <source>
        <strain evidence="2">CBS 103.79</strain>
    </source>
</reference>
<dbReference type="AlphaFoldDB" id="A0AAN6MI07"/>
<keyword evidence="3" id="KW-1185">Reference proteome</keyword>
<sequence length="327" mass="34504">MRDVFVSIVTVVSGAVLLATGAYAARSCDTSTASSGFQYRLGDVRYDGPDPAKANDLATIAASLQSSSGTPLYECVSQWPEAWKGWYGGATGLIWSDCIFTGAGTGADETVSFAIDWKVKTMYLTHTFACSGKQGSEGLATGSISLDFNCTTADDSSFCVPKSTSSGARPTLNINTKLSAVALNATTLCADRSKKYQSWKIEKWNRQIEMTPGSSPTNPLVVADTGPSFSLRSLVTGSVATCTNTGSKNGIFEGTCQSQPDDATTTTKFSFDTKLNMLDVSQSWKCDGSSTVDAVGVGYIQAACERVFNSNKFTCASDPVWIGTGVV</sequence>
<protein>
    <submittedName>
        <fullName evidence="2">Uncharacterized protein</fullName>
    </submittedName>
</protein>